<dbReference type="AlphaFoldDB" id="A0A7I7Y275"/>
<dbReference type="NCBIfam" id="TIGR03083">
    <property type="entry name" value="maleylpyruvate isomerase family mycothiol-dependent enzyme"/>
    <property type="match status" value="1"/>
</dbReference>
<dbReference type="InterPro" id="IPR017517">
    <property type="entry name" value="Maleyloyr_isom"/>
</dbReference>
<dbReference type="RefSeq" id="WP_085151741.1">
    <property type="nucleotide sequence ID" value="NZ_AP022612.1"/>
</dbReference>
<evidence type="ECO:0000313" key="3">
    <source>
        <dbReference type="EMBL" id="BBZ35669.1"/>
    </source>
</evidence>
<feature type="domain" description="Mycothiol-dependent maleylpyruvate isomerase metal-binding" evidence="2">
    <location>
        <begin position="9"/>
        <end position="130"/>
    </location>
</feature>
<dbReference type="EMBL" id="AP022612">
    <property type="protein sequence ID" value="BBZ35669.1"/>
    <property type="molecule type" value="Genomic_DNA"/>
</dbReference>
<evidence type="ECO:0000259" key="1">
    <source>
        <dbReference type="Pfam" id="PF07398"/>
    </source>
</evidence>
<dbReference type="InterPro" id="IPR034660">
    <property type="entry name" value="DinB/YfiT-like"/>
</dbReference>
<dbReference type="Pfam" id="PF07398">
    <property type="entry name" value="MDMPI_C"/>
    <property type="match status" value="1"/>
</dbReference>
<reference evidence="3" key="2">
    <citation type="submission" date="2020-02" db="EMBL/GenBank/DDBJ databases">
        <authorList>
            <person name="Matsumoto Y."/>
            <person name="Motooka D."/>
            <person name="Nakamura S."/>
        </authorList>
    </citation>
    <scope>NUCLEOTIDE SEQUENCE</scope>
    <source>
        <strain evidence="3">JCM 13671</strain>
    </source>
</reference>
<evidence type="ECO:0000313" key="4">
    <source>
        <dbReference type="Proteomes" id="UP000466931"/>
    </source>
</evidence>
<dbReference type="GO" id="GO:0005886">
    <property type="term" value="C:plasma membrane"/>
    <property type="evidence" value="ECO:0007669"/>
    <property type="project" value="TreeGrafter"/>
</dbReference>
<dbReference type="PANTHER" id="PTHR40758">
    <property type="entry name" value="CONSERVED PROTEIN"/>
    <property type="match status" value="1"/>
</dbReference>
<dbReference type="OrthoDB" id="3671213at2"/>
<reference evidence="3" key="1">
    <citation type="journal article" date="2019" name="Emerg. Microbes Infect.">
        <title>Comprehensive subspecies identification of 175 nontuberculous mycobacteria species based on 7547 genomic profiles.</title>
        <authorList>
            <person name="Matsumoto Y."/>
            <person name="Kinjo T."/>
            <person name="Motooka D."/>
            <person name="Nabeya D."/>
            <person name="Jung N."/>
            <person name="Uechi K."/>
            <person name="Horii T."/>
            <person name="Iida T."/>
            <person name="Fujita J."/>
            <person name="Nakamura S."/>
        </authorList>
    </citation>
    <scope>NUCLEOTIDE SEQUENCE [LARGE SCALE GENOMIC DNA]</scope>
    <source>
        <strain evidence="3">JCM 13671</strain>
    </source>
</reference>
<dbReference type="Proteomes" id="UP000466931">
    <property type="component" value="Chromosome"/>
</dbReference>
<accession>A0A7I7Y275</accession>
<feature type="domain" description="MDMPI C-terminal" evidence="1">
    <location>
        <begin position="144"/>
        <end position="232"/>
    </location>
</feature>
<keyword evidence="4" id="KW-1185">Reference proteome</keyword>
<proteinExistence type="predicted"/>
<protein>
    <submittedName>
        <fullName evidence="3">Uncharacterized protein</fullName>
    </submittedName>
</protein>
<name>A0A7I7Y275_9MYCO</name>
<dbReference type="Pfam" id="PF11716">
    <property type="entry name" value="MDMPI_N"/>
    <property type="match status" value="1"/>
</dbReference>
<dbReference type="InterPro" id="IPR024344">
    <property type="entry name" value="MDMPI_metal-binding"/>
</dbReference>
<evidence type="ECO:0000259" key="2">
    <source>
        <dbReference type="Pfam" id="PF11716"/>
    </source>
</evidence>
<dbReference type="SUPFAM" id="SSF109854">
    <property type="entry name" value="DinB/YfiT-like putative metalloenzymes"/>
    <property type="match status" value="1"/>
</dbReference>
<dbReference type="PANTHER" id="PTHR40758:SF1">
    <property type="entry name" value="CONSERVED PROTEIN"/>
    <property type="match status" value="1"/>
</dbReference>
<gene>
    <name evidence="3" type="ORF">MCNF_42740</name>
</gene>
<organism evidence="3 4">
    <name type="scientific">Mycolicibacterium confluentis</name>
    <dbReference type="NCBI Taxonomy" id="28047"/>
    <lineage>
        <taxon>Bacteria</taxon>
        <taxon>Bacillati</taxon>
        <taxon>Actinomycetota</taxon>
        <taxon>Actinomycetes</taxon>
        <taxon>Mycobacteriales</taxon>
        <taxon>Mycobacteriaceae</taxon>
        <taxon>Mycolicibacterium</taxon>
    </lineage>
</organism>
<dbReference type="InterPro" id="IPR010872">
    <property type="entry name" value="MDMPI_C-term_domain"/>
</dbReference>
<dbReference type="GO" id="GO:0046872">
    <property type="term" value="F:metal ion binding"/>
    <property type="evidence" value="ECO:0007669"/>
    <property type="project" value="InterPro"/>
</dbReference>
<sequence>MDYAQEFLNEVSRFGDVVFAADPEATVPSCPGWTMTQLFRHVGRGNRWSAQIVGDRMDTALDPREVREGRPPADDGGARQWLVDGGQALLDAVGSTGADTPVWTFTGPQRADWWVRRRLHEVLVHRADAALAAGVGFEVDGAVAADAISEWLGLAAMLSPGIGESSVHLHATEDGLGSEGEWLITGKAFAHEHAKADAAVRGSAADLLLITTNRRAVADADVEVFGDEQVLQSWLAGSKL</sequence>